<feature type="transmembrane region" description="Helical" evidence="9">
    <location>
        <begin position="77"/>
        <end position="95"/>
    </location>
</feature>
<dbReference type="AlphaFoldDB" id="A0AAJ6QX06"/>
<comment type="similarity">
    <text evidence="2 9">Belongs to the SPCS2 family.</text>
</comment>
<name>A0AAJ6QX06_9ACAR</name>
<dbReference type="KEGG" id="goe:100905109"/>
<dbReference type="GO" id="GO:0005787">
    <property type="term" value="C:signal peptidase complex"/>
    <property type="evidence" value="ECO:0007669"/>
    <property type="project" value="UniProtKB-UniRule"/>
</dbReference>
<evidence type="ECO:0000256" key="9">
    <source>
        <dbReference type="RuleBase" id="RU368033"/>
    </source>
</evidence>
<protein>
    <recommendedName>
        <fullName evidence="3 9">Signal peptidase complex subunit 2</fullName>
    </recommendedName>
</protein>
<evidence type="ECO:0000256" key="4">
    <source>
        <dbReference type="ARBA" id="ARBA00022692"/>
    </source>
</evidence>
<evidence type="ECO:0000313" key="11">
    <source>
        <dbReference type="RefSeq" id="XP_003746788.1"/>
    </source>
</evidence>
<evidence type="ECO:0000256" key="7">
    <source>
        <dbReference type="ARBA" id="ARBA00023136"/>
    </source>
</evidence>
<dbReference type="CTD" id="32095"/>
<dbReference type="PANTHER" id="PTHR13085">
    <property type="entry name" value="MICROSOMAL SIGNAL PEPTIDASE 25 KDA SUBUNIT"/>
    <property type="match status" value="1"/>
</dbReference>
<sequence length="193" mass="22130">MCQADPQEPVKVEKWDGAAVRNALDDEIRQILTKEYKYEENFQLPDGRLFISLLAVGAAGWALLWDWWHPFPASREVLVLCVVSYFLLMGALTLYTKFIEKGVFVVAKKKDEVGLEPAKVFKARSQLERFDDIYKLELSMHTEGDKSKKSARVCLEKSIASWFDSEGTLRKDLLRKDVDKLHRSVQDASSKKS</sequence>
<evidence type="ECO:0000256" key="2">
    <source>
        <dbReference type="ARBA" id="ARBA00007324"/>
    </source>
</evidence>
<proteinExistence type="inferred from homology"/>
<dbReference type="GO" id="GO:0006465">
    <property type="term" value="P:signal peptide processing"/>
    <property type="evidence" value="ECO:0007669"/>
    <property type="project" value="UniProtKB-UniRule"/>
</dbReference>
<dbReference type="GeneID" id="100905109"/>
<dbReference type="GO" id="GO:0008233">
    <property type="term" value="F:peptidase activity"/>
    <property type="evidence" value="ECO:0007669"/>
    <property type="project" value="UniProtKB-UniRule"/>
</dbReference>
<dbReference type="Pfam" id="PF06703">
    <property type="entry name" value="SPC25"/>
    <property type="match status" value="1"/>
</dbReference>
<keyword evidence="5 9" id="KW-0256">Endoplasmic reticulum</keyword>
<keyword evidence="6 9" id="KW-1133">Transmembrane helix</keyword>
<evidence type="ECO:0000256" key="6">
    <source>
        <dbReference type="ARBA" id="ARBA00022989"/>
    </source>
</evidence>
<dbReference type="GO" id="GO:0045047">
    <property type="term" value="P:protein targeting to ER"/>
    <property type="evidence" value="ECO:0007669"/>
    <property type="project" value="TreeGrafter"/>
</dbReference>
<accession>A0AAJ6QX06</accession>
<evidence type="ECO:0000256" key="3">
    <source>
        <dbReference type="ARBA" id="ARBA00017057"/>
    </source>
</evidence>
<keyword evidence="4 9" id="KW-0812">Transmembrane</keyword>
<evidence type="ECO:0000256" key="1">
    <source>
        <dbReference type="ARBA" id="ARBA00004477"/>
    </source>
</evidence>
<organism evidence="10 11">
    <name type="scientific">Galendromus occidentalis</name>
    <name type="common">western predatory mite</name>
    <dbReference type="NCBI Taxonomy" id="34638"/>
    <lineage>
        <taxon>Eukaryota</taxon>
        <taxon>Metazoa</taxon>
        <taxon>Ecdysozoa</taxon>
        <taxon>Arthropoda</taxon>
        <taxon>Chelicerata</taxon>
        <taxon>Arachnida</taxon>
        <taxon>Acari</taxon>
        <taxon>Parasitiformes</taxon>
        <taxon>Mesostigmata</taxon>
        <taxon>Gamasina</taxon>
        <taxon>Phytoseioidea</taxon>
        <taxon>Phytoseiidae</taxon>
        <taxon>Typhlodrominae</taxon>
        <taxon>Galendromus</taxon>
    </lineage>
</organism>
<dbReference type="Proteomes" id="UP000694867">
    <property type="component" value="Unplaced"/>
</dbReference>
<dbReference type="InterPro" id="IPR009582">
    <property type="entry name" value="Spc2/SPCS2"/>
</dbReference>
<feature type="transmembrane region" description="Helical" evidence="9">
    <location>
        <begin position="47"/>
        <end position="65"/>
    </location>
</feature>
<comment type="function">
    <text evidence="8 9">Component of the signal peptidase complex (SPC) which catalyzes the cleavage of N-terminal signal sequences from nascent proteins as they are translocated into the lumen of the endoplasmic reticulum. Enhances the enzymatic activity of SPC and facilitates the interactions between different components of the translocation site.</text>
</comment>
<dbReference type="PANTHER" id="PTHR13085:SF0">
    <property type="entry name" value="SIGNAL PEPTIDASE COMPLEX SUBUNIT 2"/>
    <property type="match status" value="1"/>
</dbReference>
<keyword evidence="7 9" id="KW-0472">Membrane</keyword>
<comment type="subcellular location">
    <subcellularLocation>
        <location evidence="1 9">Endoplasmic reticulum membrane</location>
        <topology evidence="1 9">Multi-pass membrane protein</topology>
    </subcellularLocation>
</comment>
<gene>
    <name evidence="11" type="primary">LOC100905109</name>
</gene>
<evidence type="ECO:0000256" key="8">
    <source>
        <dbReference type="ARBA" id="ARBA00045608"/>
    </source>
</evidence>
<keyword evidence="10" id="KW-1185">Reference proteome</keyword>
<evidence type="ECO:0000313" key="10">
    <source>
        <dbReference type="Proteomes" id="UP000694867"/>
    </source>
</evidence>
<dbReference type="RefSeq" id="XP_003746788.1">
    <property type="nucleotide sequence ID" value="XM_003746740.1"/>
</dbReference>
<reference evidence="11" key="1">
    <citation type="submission" date="2025-08" db="UniProtKB">
        <authorList>
            <consortium name="RefSeq"/>
        </authorList>
    </citation>
    <scope>IDENTIFICATION</scope>
</reference>
<evidence type="ECO:0000256" key="5">
    <source>
        <dbReference type="ARBA" id="ARBA00022824"/>
    </source>
</evidence>